<dbReference type="Pfam" id="PF13812">
    <property type="entry name" value="PPR_3"/>
    <property type="match status" value="2"/>
</dbReference>
<organism evidence="5 6">
    <name type="scientific">Trifolium pratense</name>
    <name type="common">Red clover</name>
    <dbReference type="NCBI Taxonomy" id="57577"/>
    <lineage>
        <taxon>Eukaryota</taxon>
        <taxon>Viridiplantae</taxon>
        <taxon>Streptophyta</taxon>
        <taxon>Embryophyta</taxon>
        <taxon>Tracheophyta</taxon>
        <taxon>Spermatophyta</taxon>
        <taxon>Magnoliopsida</taxon>
        <taxon>eudicotyledons</taxon>
        <taxon>Gunneridae</taxon>
        <taxon>Pentapetalae</taxon>
        <taxon>rosids</taxon>
        <taxon>fabids</taxon>
        <taxon>Fabales</taxon>
        <taxon>Fabaceae</taxon>
        <taxon>Papilionoideae</taxon>
        <taxon>50 kb inversion clade</taxon>
        <taxon>NPAAA clade</taxon>
        <taxon>Hologalegina</taxon>
        <taxon>IRL clade</taxon>
        <taxon>Trifolieae</taxon>
        <taxon>Trifolium</taxon>
    </lineage>
</organism>
<reference evidence="5 6" key="2">
    <citation type="journal article" date="2017" name="Front. Plant Sci.">
        <title>Gene Classification and Mining of Molecular Markers Useful in Red Clover (Trifolium pratense) Breeding.</title>
        <authorList>
            <person name="Istvanek J."/>
            <person name="Dluhosova J."/>
            <person name="Dluhos P."/>
            <person name="Patkova L."/>
            <person name="Nedelnik J."/>
            <person name="Repkova J."/>
        </authorList>
    </citation>
    <scope>NUCLEOTIDE SEQUENCE [LARGE SCALE GENOMIC DNA]</scope>
    <source>
        <strain evidence="6">cv. Tatra</strain>
        <tissue evidence="5">Young leaves</tissue>
    </source>
</reference>
<dbReference type="EMBL" id="ASHM01019854">
    <property type="protein sequence ID" value="PNY01236.1"/>
    <property type="molecule type" value="Genomic_DNA"/>
</dbReference>
<comment type="caution">
    <text evidence="5">The sequence shown here is derived from an EMBL/GenBank/DDBJ whole genome shotgun (WGS) entry which is preliminary data.</text>
</comment>
<evidence type="ECO:0000256" key="1">
    <source>
        <dbReference type="ARBA" id="ARBA00007626"/>
    </source>
</evidence>
<protein>
    <submittedName>
        <fullName evidence="5">Pentatricopeptide repeat-containing protein</fullName>
    </submittedName>
</protein>
<proteinExistence type="inferred from homology"/>
<accession>A0A2K3PJ15</accession>
<evidence type="ECO:0000313" key="5">
    <source>
        <dbReference type="EMBL" id="PNY15268.1"/>
    </source>
</evidence>
<dbReference type="InterPro" id="IPR044179">
    <property type="entry name" value="PPR5-like"/>
</dbReference>
<dbReference type="EMBL" id="ASHM01007533">
    <property type="protein sequence ID" value="PNY15268.1"/>
    <property type="molecule type" value="Genomic_DNA"/>
</dbReference>
<evidence type="ECO:0000313" key="4">
    <source>
        <dbReference type="EMBL" id="PNY01236.1"/>
    </source>
</evidence>
<dbReference type="Gene3D" id="1.25.40.10">
    <property type="entry name" value="Tetratricopeptide repeat domain"/>
    <property type="match status" value="1"/>
</dbReference>
<keyword evidence="2" id="KW-0677">Repeat</keyword>
<dbReference type="PROSITE" id="PS51375">
    <property type="entry name" value="PPR"/>
    <property type="match status" value="1"/>
</dbReference>
<dbReference type="Pfam" id="PF01535">
    <property type="entry name" value="PPR"/>
    <property type="match status" value="1"/>
</dbReference>
<dbReference type="STRING" id="57577.A0A2K3PJ15"/>
<comment type="similarity">
    <text evidence="1">Belongs to the PPR family. P subfamily.</text>
</comment>
<dbReference type="Proteomes" id="UP000236291">
    <property type="component" value="Unassembled WGS sequence"/>
</dbReference>
<sequence>VLEWILERLLKENVKDRSLFSELIFLCGKLKNVQLGMRVFTSMETVGVKPTSEVFNSLISASLSSHDIVTAYSLFEIMENSESYKPDFHTYNNFISAFSKSGNVDAMLAWYSAKKAAGHGLDLQFFESIISGSVNSKNFEIADRVFQEMMISEIIPNVTILESMLKRHCSQKSLCRANEFFKIVLDNGWQISETMAEMLVTLYHEEGQMEKMEELLETITKYPIDSGVLSRIHCGIVKIYAVLDRLDEVELSVGRMLKQGVSFRSSDDVEKVICSYFRNEAYDRRANLHEKVDSLLVDMKSVGLT</sequence>
<evidence type="ECO:0000256" key="2">
    <source>
        <dbReference type="ARBA" id="ARBA00022737"/>
    </source>
</evidence>
<gene>
    <name evidence="5" type="ORF">L195_g011961</name>
    <name evidence="4" type="ORF">L195_g024527</name>
</gene>
<dbReference type="AlphaFoldDB" id="A0A2K3PJ15"/>
<feature type="non-terminal residue" evidence="5">
    <location>
        <position position="1"/>
    </location>
</feature>
<reference evidence="5 6" key="1">
    <citation type="journal article" date="2014" name="Am. J. Bot.">
        <title>Genome assembly and annotation for red clover (Trifolium pratense; Fabaceae).</title>
        <authorList>
            <person name="Istvanek J."/>
            <person name="Jaros M."/>
            <person name="Krenek A."/>
            <person name="Repkova J."/>
        </authorList>
    </citation>
    <scope>NUCLEOTIDE SEQUENCE [LARGE SCALE GENOMIC DNA]</scope>
    <source>
        <strain evidence="6">cv. Tatra</strain>
        <tissue evidence="5">Young leaves</tissue>
    </source>
</reference>
<dbReference type="PANTHER" id="PTHR47874">
    <property type="entry name" value="EXPRESSED PROTEIN"/>
    <property type="match status" value="1"/>
</dbReference>
<dbReference type="PANTHER" id="PTHR47874:SF4">
    <property type="entry name" value="EXPRESSED PROTEIN"/>
    <property type="match status" value="1"/>
</dbReference>
<dbReference type="InterPro" id="IPR002885">
    <property type="entry name" value="PPR_rpt"/>
</dbReference>
<name>A0A2K3PJ15_TRIPR</name>
<dbReference type="InterPro" id="IPR011990">
    <property type="entry name" value="TPR-like_helical_dom_sf"/>
</dbReference>
<feature type="repeat" description="PPR" evidence="3">
    <location>
        <begin position="16"/>
        <end position="50"/>
    </location>
</feature>
<evidence type="ECO:0000313" key="6">
    <source>
        <dbReference type="Proteomes" id="UP000236291"/>
    </source>
</evidence>
<evidence type="ECO:0000256" key="3">
    <source>
        <dbReference type="PROSITE-ProRule" id="PRU00708"/>
    </source>
</evidence>
<dbReference type="GO" id="GO:0003729">
    <property type="term" value="F:mRNA binding"/>
    <property type="evidence" value="ECO:0007669"/>
    <property type="project" value="InterPro"/>
</dbReference>